<protein>
    <submittedName>
        <fullName evidence="1">Uncharacterized protein</fullName>
    </submittedName>
</protein>
<dbReference type="AlphaFoldDB" id="A0A3T0K2D1"/>
<sequence length="129" mass="14192">MGLKITLDDFKNLKAGTATGSLSVLIDGFNVPMQVRAGSVGENMFFEFESSRKTTVIMIGVNKKCLGQVVEVPGFFLYFKGEDTGWTADKGSLIIREDETSLNYSIYFDATATQQSVRLSYGVAHIGFR</sequence>
<organism evidence="1 2">
    <name type="scientific">Pseudomonas syringae</name>
    <dbReference type="NCBI Taxonomy" id="317"/>
    <lineage>
        <taxon>Bacteria</taxon>
        <taxon>Pseudomonadati</taxon>
        <taxon>Pseudomonadota</taxon>
        <taxon>Gammaproteobacteria</taxon>
        <taxon>Pseudomonadales</taxon>
        <taxon>Pseudomonadaceae</taxon>
        <taxon>Pseudomonas</taxon>
    </lineage>
</organism>
<gene>
    <name evidence="1" type="ORF">CT157_28665</name>
</gene>
<proteinExistence type="predicted"/>
<accession>A0A3T0K2D1</accession>
<dbReference type="Proteomes" id="UP000282760">
    <property type="component" value="Chromosome"/>
</dbReference>
<name>A0A3T0K2D1_PSESX</name>
<dbReference type="EMBL" id="CP024646">
    <property type="protein sequence ID" value="AZV29841.1"/>
    <property type="molecule type" value="Genomic_DNA"/>
</dbReference>
<evidence type="ECO:0000313" key="2">
    <source>
        <dbReference type="Proteomes" id="UP000282760"/>
    </source>
</evidence>
<evidence type="ECO:0000313" key="1">
    <source>
        <dbReference type="EMBL" id="AZV29841.1"/>
    </source>
</evidence>
<reference evidence="1 2" key="1">
    <citation type="submission" date="2017-11" db="EMBL/GenBank/DDBJ databases">
        <title>Effect of PGPRs.</title>
        <authorList>
            <person name="Oliva R."/>
            <person name="Nong J."/>
            <person name="Roman V."/>
        </authorList>
    </citation>
    <scope>NUCLEOTIDE SEQUENCE [LARGE SCALE GENOMIC DNA]</scope>
    <source>
        <strain evidence="1">Inb918</strain>
    </source>
</reference>